<dbReference type="PROSITE" id="PS51482">
    <property type="entry name" value="DEGV"/>
    <property type="match status" value="1"/>
</dbReference>
<dbReference type="PANTHER" id="PTHR33434">
    <property type="entry name" value="DEGV DOMAIN-CONTAINING PROTEIN DR_1986-RELATED"/>
    <property type="match status" value="1"/>
</dbReference>
<dbReference type="Gene3D" id="3.30.1180.10">
    <property type="match status" value="1"/>
</dbReference>
<dbReference type="PANTHER" id="PTHR33434:SF3">
    <property type="entry name" value="DEGV DOMAIN-CONTAINING PROTEIN YITS"/>
    <property type="match status" value="1"/>
</dbReference>
<dbReference type="OrthoDB" id="5429275at2"/>
<reference evidence="3 4" key="1">
    <citation type="submission" date="2017-05" db="EMBL/GenBank/DDBJ databases">
        <title>Vagococcus spp. assemblies.</title>
        <authorList>
            <person name="Gulvik C.A."/>
        </authorList>
    </citation>
    <scope>NUCLEOTIDE SEQUENCE [LARGE SCALE GENOMIC DNA]</scope>
    <source>
        <strain evidence="3 4">NCFB 2777</strain>
    </source>
</reference>
<keyword evidence="4" id="KW-1185">Reference proteome</keyword>
<protein>
    <submittedName>
        <fullName evidence="3">Fatty acid-binding protein DegV</fullName>
    </submittedName>
</protein>
<evidence type="ECO:0000313" key="4">
    <source>
        <dbReference type="Proteomes" id="UP000287239"/>
    </source>
</evidence>
<dbReference type="AlphaFoldDB" id="A0A429ZIN3"/>
<dbReference type="InterPro" id="IPR043168">
    <property type="entry name" value="DegV_C"/>
</dbReference>
<dbReference type="SUPFAM" id="SSF82549">
    <property type="entry name" value="DAK1/DegV-like"/>
    <property type="match status" value="1"/>
</dbReference>
<accession>A0A429ZIN3</accession>
<dbReference type="NCBIfam" id="TIGR00762">
    <property type="entry name" value="DegV"/>
    <property type="match status" value="1"/>
</dbReference>
<organism evidence="3 4">
    <name type="scientific">Vagococcus salmoninarum</name>
    <dbReference type="NCBI Taxonomy" id="2739"/>
    <lineage>
        <taxon>Bacteria</taxon>
        <taxon>Bacillati</taxon>
        <taxon>Bacillota</taxon>
        <taxon>Bacilli</taxon>
        <taxon>Lactobacillales</taxon>
        <taxon>Enterococcaceae</taxon>
        <taxon>Vagococcus</taxon>
    </lineage>
</organism>
<evidence type="ECO:0000256" key="1">
    <source>
        <dbReference type="ARBA" id="ARBA00003238"/>
    </source>
</evidence>
<comment type="function">
    <text evidence="1">May bind long-chain fatty acids, such as palmitate, and may play a role in lipid transport or fatty acid metabolism.</text>
</comment>
<dbReference type="InterPro" id="IPR050270">
    <property type="entry name" value="DegV_domain_contain"/>
</dbReference>
<dbReference type="Pfam" id="PF02645">
    <property type="entry name" value="DegV"/>
    <property type="match status" value="1"/>
</dbReference>
<dbReference type="Proteomes" id="UP000287239">
    <property type="component" value="Unassembled WGS sequence"/>
</dbReference>
<dbReference type="EMBL" id="NGJU01000018">
    <property type="protein sequence ID" value="RST93552.1"/>
    <property type="molecule type" value="Genomic_DNA"/>
</dbReference>
<dbReference type="Gene3D" id="3.40.50.10170">
    <property type="match status" value="1"/>
</dbReference>
<name>A0A429ZIN3_9ENTE</name>
<dbReference type="GO" id="GO:0008289">
    <property type="term" value="F:lipid binding"/>
    <property type="evidence" value="ECO:0007669"/>
    <property type="project" value="UniProtKB-KW"/>
</dbReference>
<sequence>MSNKIALLVDSGMDLPTEIIAKEGVYVIPLNIIYKDQVYIDKVTITSKEIYDRLETEVPSTSLPDGQAIHDILEQIIADGYTQLIVGTISSGLSGTNNMLNLMVKDFPQLESFVLDTKSIGIGGGVQGYYAKRLIDEGLPFPEITKKLAAHVSDSRVFFSIPTLEYLKKGGRIGLVSSILGTALNLNPVISCNTDGIYHTVSKARGRKRSIEKMLSAVEEFIGNHPAYDIGVAYGNCIDEARELAEVVKQRFPNCQKLFFDEVSPALGIHTGPGVIGMGVQLRD</sequence>
<dbReference type="InterPro" id="IPR003797">
    <property type="entry name" value="DegV"/>
</dbReference>
<gene>
    <name evidence="3" type="ORF">CBF35_11740</name>
</gene>
<comment type="caution">
    <text evidence="3">The sequence shown here is derived from an EMBL/GenBank/DDBJ whole genome shotgun (WGS) entry which is preliminary data.</text>
</comment>
<dbReference type="GeneID" id="98569011"/>
<evidence type="ECO:0000313" key="3">
    <source>
        <dbReference type="EMBL" id="RST93552.1"/>
    </source>
</evidence>
<proteinExistence type="predicted"/>
<keyword evidence="2" id="KW-0446">Lipid-binding</keyword>
<evidence type="ECO:0000256" key="2">
    <source>
        <dbReference type="ARBA" id="ARBA00023121"/>
    </source>
</evidence>
<dbReference type="RefSeq" id="WP_126781324.1">
    <property type="nucleotide sequence ID" value="NZ_JBQEBA010000004.1"/>
</dbReference>